<feature type="domain" description="SGNH hydrolase-type esterase" evidence="1">
    <location>
        <begin position="11"/>
        <end position="210"/>
    </location>
</feature>
<reference evidence="2 3" key="1">
    <citation type="submission" date="2019-02" db="EMBL/GenBank/DDBJ databases">
        <title>Genome sequencing of the rare red list fungi Hericium alpestre (H. flagellum).</title>
        <authorList>
            <person name="Buettner E."/>
            <person name="Kellner H."/>
        </authorList>
    </citation>
    <scope>NUCLEOTIDE SEQUENCE [LARGE SCALE GENOMIC DNA]</scope>
    <source>
        <strain evidence="2 3">DSM 108284</strain>
    </source>
</reference>
<dbReference type="InterPro" id="IPR045136">
    <property type="entry name" value="Iah1-like"/>
</dbReference>
<dbReference type="OrthoDB" id="671439at2759"/>
<dbReference type="InterPro" id="IPR036514">
    <property type="entry name" value="SGNH_hydro_sf"/>
</dbReference>
<gene>
    <name evidence="2" type="ORF">EWM64_g9631</name>
</gene>
<keyword evidence="3" id="KW-1185">Reference proteome</keyword>
<dbReference type="CDD" id="cd01838">
    <property type="entry name" value="Isoamyl_acetate_hydrolase_like"/>
    <property type="match status" value="1"/>
</dbReference>
<protein>
    <recommendedName>
        <fullName evidence="1">SGNH hydrolase-type esterase domain-containing protein</fullName>
    </recommendedName>
</protein>
<evidence type="ECO:0000313" key="2">
    <source>
        <dbReference type="EMBL" id="TFY74383.1"/>
    </source>
</evidence>
<name>A0A4Y9ZKG5_9AGAM</name>
<accession>A0A4Y9ZKG5</accession>
<dbReference type="Pfam" id="PF13472">
    <property type="entry name" value="Lipase_GDSL_2"/>
    <property type="match status" value="1"/>
</dbReference>
<comment type="caution">
    <text evidence="2">The sequence shown here is derived from an EMBL/GenBank/DDBJ whole genome shotgun (WGS) entry which is preliminary data.</text>
</comment>
<dbReference type="STRING" id="135208.A0A4Y9ZKG5"/>
<dbReference type="PANTHER" id="PTHR14209:SF19">
    <property type="entry name" value="ISOAMYL ACETATE-HYDROLYZING ESTERASE 1 HOMOLOG"/>
    <property type="match status" value="1"/>
</dbReference>
<dbReference type="InterPro" id="IPR013830">
    <property type="entry name" value="SGNH_hydro"/>
</dbReference>
<dbReference type="Proteomes" id="UP000298061">
    <property type="component" value="Unassembled WGS sequence"/>
</dbReference>
<dbReference type="PANTHER" id="PTHR14209">
    <property type="entry name" value="ISOAMYL ACETATE-HYDROLYZING ESTERASE 1"/>
    <property type="match status" value="1"/>
</dbReference>
<dbReference type="AlphaFoldDB" id="A0A4Y9ZKG5"/>
<dbReference type="Gene3D" id="3.40.50.1110">
    <property type="entry name" value="SGNH hydrolase"/>
    <property type="match status" value="1"/>
</dbReference>
<dbReference type="EMBL" id="SFCI01002118">
    <property type="protein sequence ID" value="TFY74383.1"/>
    <property type="molecule type" value="Genomic_DNA"/>
</dbReference>
<evidence type="ECO:0000259" key="1">
    <source>
        <dbReference type="Pfam" id="PF13472"/>
    </source>
</evidence>
<evidence type="ECO:0000313" key="3">
    <source>
        <dbReference type="Proteomes" id="UP000298061"/>
    </source>
</evidence>
<organism evidence="2 3">
    <name type="scientific">Hericium alpestre</name>
    <dbReference type="NCBI Taxonomy" id="135208"/>
    <lineage>
        <taxon>Eukaryota</taxon>
        <taxon>Fungi</taxon>
        <taxon>Dikarya</taxon>
        <taxon>Basidiomycota</taxon>
        <taxon>Agaricomycotina</taxon>
        <taxon>Agaricomycetes</taxon>
        <taxon>Russulales</taxon>
        <taxon>Hericiaceae</taxon>
        <taxon>Hericium</taxon>
    </lineage>
</organism>
<proteinExistence type="predicted"/>
<dbReference type="SUPFAM" id="SSF52266">
    <property type="entry name" value="SGNH hydrolase"/>
    <property type="match status" value="1"/>
</dbReference>
<sequence>MAAKYLDAIMLFGDSITQGAWEFNGIGARFAHVYARKLDVLNRGFSGYNTEWALPVFEKIVAKHHEQQHVPPVRLLIIWFGTNDACLPGQPQHIPLERFTENLSTMIDMIRSPTSPFYSPVTKIILIAPPPVNTYQRGADLASRDPPRELDRQFEATKRYAQEVLAVGEKEGVPVADVWTRLWEAAGQDERSLEQFLYDGLHLNEAGYQVAYDELLKVIRDNYPELRHDQMSYVFPRHDYLYDHSVEEFKAKLFN</sequence>